<evidence type="ECO:0000313" key="1">
    <source>
        <dbReference type="EMBL" id="AYV84740.1"/>
    </source>
</evidence>
<accession>A0A3G5AC05</accession>
<name>A0A3G5AC05_9VIRU</name>
<gene>
    <name evidence="1" type="ORF">Hyperionvirus36_17</name>
</gene>
<protein>
    <submittedName>
        <fullName evidence="1">Uncharacterized protein</fullName>
    </submittedName>
</protein>
<reference evidence="1" key="1">
    <citation type="submission" date="2018-10" db="EMBL/GenBank/DDBJ databases">
        <title>Hidden diversity of soil giant viruses.</title>
        <authorList>
            <person name="Schulz F."/>
            <person name="Alteio L."/>
            <person name="Goudeau D."/>
            <person name="Ryan E.M."/>
            <person name="Malmstrom R.R."/>
            <person name="Blanchard J."/>
            <person name="Woyke T."/>
        </authorList>
    </citation>
    <scope>NUCLEOTIDE SEQUENCE</scope>
    <source>
        <strain evidence="1">HYV1</strain>
    </source>
</reference>
<organism evidence="1">
    <name type="scientific">Hyperionvirus sp</name>
    <dbReference type="NCBI Taxonomy" id="2487770"/>
    <lineage>
        <taxon>Viruses</taxon>
        <taxon>Varidnaviria</taxon>
        <taxon>Bamfordvirae</taxon>
        <taxon>Nucleocytoviricota</taxon>
        <taxon>Megaviricetes</taxon>
        <taxon>Imitervirales</taxon>
        <taxon>Mimiviridae</taxon>
        <taxon>Klosneuvirinae</taxon>
    </lineage>
</organism>
<dbReference type="EMBL" id="MK072418">
    <property type="protein sequence ID" value="AYV84740.1"/>
    <property type="molecule type" value="Genomic_DNA"/>
</dbReference>
<sequence>MPRFVLAGFSKIVGRRSFVASSGSAKVEAPNRIPKYSALGGYLIASPTAIYMAFKDSSLKNPQPSDIAVYTW</sequence>
<proteinExistence type="predicted"/>